<proteinExistence type="predicted"/>
<dbReference type="Proteomes" id="UP000516373">
    <property type="component" value="Chromosome"/>
</dbReference>
<accession>A0A7G1NJK4</accession>
<dbReference type="SUPFAM" id="SSF51735">
    <property type="entry name" value="NAD(P)-binding Rossmann-fold domains"/>
    <property type="match status" value="1"/>
</dbReference>
<dbReference type="InterPro" id="IPR013149">
    <property type="entry name" value="ADH-like_C"/>
</dbReference>
<sequence length="325" mass="34018">MRIVRHLEHGAPSVLRVEEAEKPQPGPGEVLIRSEAVGVTFAEVQRRQGIPIGGHATLPGAPGGDVAGVVEAVGEGVTTLSAGDRVVVDVDHSAYADYVTADAAWAITIPDSMDAAEATLLPSPAQTAYHAIKESGQLRPGESILIDAASGGVGHLAVQIAKAMGAGKVIATASTQAKLDFVRDLGADVTVNYTDDDWDDQVRAATDGRGVDVVLETVGGDILTKSIALTAQFGRLVFYGSASGDIQPIHPLMLSRMKTVAGFALYAMLYNRPEAIAAGQRDLLDMIATGKVRPVVHERLGLDEAVKAHELMEARAQLGKVVLVP</sequence>
<feature type="domain" description="Enoyl reductase (ER)" evidence="3">
    <location>
        <begin position="10"/>
        <end position="323"/>
    </location>
</feature>
<dbReference type="GO" id="GO:0003960">
    <property type="term" value="F:quinone reductase (NADPH) activity"/>
    <property type="evidence" value="ECO:0007669"/>
    <property type="project" value="TreeGrafter"/>
</dbReference>
<dbReference type="InterPro" id="IPR036291">
    <property type="entry name" value="NAD(P)-bd_dom_sf"/>
</dbReference>
<keyword evidence="2" id="KW-0560">Oxidoreductase</keyword>
<dbReference type="PANTHER" id="PTHR48106">
    <property type="entry name" value="QUINONE OXIDOREDUCTASE PIG3-RELATED"/>
    <property type="match status" value="1"/>
</dbReference>
<name>A0A7G1NJK4_9ACTN</name>
<dbReference type="InterPro" id="IPR020843">
    <property type="entry name" value="ER"/>
</dbReference>
<dbReference type="GO" id="GO:0070402">
    <property type="term" value="F:NADPH binding"/>
    <property type="evidence" value="ECO:0007669"/>
    <property type="project" value="TreeGrafter"/>
</dbReference>
<dbReference type="RefSeq" id="WP_190901317.1">
    <property type="nucleotide sequence ID" value="NZ_AP023439.1"/>
</dbReference>
<evidence type="ECO:0000259" key="3">
    <source>
        <dbReference type="SMART" id="SM00829"/>
    </source>
</evidence>
<evidence type="ECO:0000256" key="2">
    <source>
        <dbReference type="ARBA" id="ARBA00023002"/>
    </source>
</evidence>
<dbReference type="Gene3D" id="3.90.180.10">
    <property type="entry name" value="Medium-chain alcohol dehydrogenases, catalytic domain"/>
    <property type="match status" value="1"/>
</dbReference>
<dbReference type="Gene3D" id="3.40.50.720">
    <property type="entry name" value="NAD(P)-binding Rossmann-like Domain"/>
    <property type="match status" value="1"/>
</dbReference>
<dbReference type="AlphaFoldDB" id="A0A7G1NJK4"/>
<dbReference type="CDD" id="cd08241">
    <property type="entry name" value="QOR1"/>
    <property type="match status" value="1"/>
</dbReference>
<dbReference type="Pfam" id="PF00107">
    <property type="entry name" value="ADH_zinc_N"/>
    <property type="match status" value="1"/>
</dbReference>
<dbReference type="EMBL" id="AP023439">
    <property type="protein sequence ID" value="BCL21957.1"/>
    <property type="molecule type" value="Genomic_DNA"/>
</dbReference>
<dbReference type="GO" id="GO:0035925">
    <property type="term" value="F:mRNA 3'-UTR AU-rich region binding"/>
    <property type="evidence" value="ECO:0007669"/>
    <property type="project" value="TreeGrafter"/>
</dbReference>
<protein>
    <submittedName>
        <fullName evidence="4">Oxidoreductase</fullName>
    </submittedName>
</protein>
<keyword evidence="1" id="KW-0521">NADP</keyword>
<dbReference type="SMART" id="SM00829">
    <property type="entry name" value="PKS_ER"/>
    <property type="match status" value="1"/>
</dbReference>
<organism evidence="4 5">
    <name type="scientific">Streptomyces tuirus</name>
    <dbReference type="NCBI Taxonomy" id="68278"/>
    <lineage>
        <taxon>Bacteria</taxon>
        <taxon>Bacillati</taxon>
        <taxon>Actinomycetota</taxon>
        <taxon>Actinomycetes</taxon>
        <taxon>Kitasatosporales</taxon>
        <taxon>Streptomycetaceae</taxon>
        <taxon>Streptomyces</taxon>
    </lineage>
</organism>
<reference evidence="4 5" key="1">
    <citation type="journal article" date="2014" name="Int. J. Syst. Evol. Microbiol.">
        <title>Complete genome sequence of Corynebacterium casei LMG S-19264T (=DSM 44701T), isolated from a smear-ripened cheese.</title>
        <authorList>
            <consortium name="US DOE Joint Genome Institute (JGI-PGF)"/>
            <person name="Walter F."/>
            <person name="Albersmeier A."/>
            <person name="Kalinowski J."/>
            <person name="Ruckert C."/>
        </authorList>
    </citation>
    <scope>NUCLEOTIDE SEQUENCE [LARGE SCALE GENOMIC DNA]</scope>
    <source>
        <strain evidence="4 5">JCM 4255</strain>
    </source>
</reference>
<dbReference type="InterPro" id="IPR013154">
    <property type="entry name" value="ADH-like_N"/>
</dbReference>
<evidence type="ECO:0000313" key="4">
    <source>
        <dbReference type="EMBL" id="BCL21957.1"/>
    </source>
</evidence>
<dbReference type="GO" id="GO:0005829">
    <property type="term" value="C:cytosol"/>
    <property type="evidence" value="ECO:0007669"/>
    <property type="project" value="TreeGrafter"/>
</dbReference>
<dbReference type="InterPro" id="IPR002364">
    <property type="entry name" value="Quin_OxRdtase/zeta-crystal_CS"/>
</dbReference>
<dbReference type="PROSITE" id="PS01162">
    <property type="entry name" value="QOR_ZETA_CRYSTAL"/>
    <property type="match status" value="1"/>
</dbReference>
<gene>
    <name evidence="4" type="ORF">GCM10017668_38000</name>
</gene>
<dbReference type="GO" id="GO:0008270">
    <property type="term" value="F:zinc ion binding"/>
    <property type="evidence" value="ECO:0007669"/>
    <property type="project" value="InterPro"/>
</dbReference>
<evidence type="ECO:0000313" key="5">
    <source>
        <dbReference type="Proteomes" id="UP000516373"/>
    </source>
</evidence>
<evidence type="ECO:0000256" key="1">
    <source>
        <dbReference type="ARBA" id="ARBA00022857"/>
    </source>
</evidence>
<dbReference type="InterPro" id="IPR011032">
    <property type="entry name" value="GroES-like_sf"/>
</dbReference>
<dbReference type="Pfam" id="PF08240">
    <property type="entry name" value="ADH_N"/>
    <property type="match status" value="1"/>
</dbReference>
<dbReference type="KEGG" id="stui:GCM10017668_38000"/>
<dbReference type="SUPFAM" id="SSF50129">
    <property type="entry name" value="GroES-like"/>
    <property type="match status" value="1"/>
</dbReference>
<dbReference type="PANTHER" id="PTHR48106:SF13">
    <property type="entry name" value="QUINONE OXIDOREDUCTASE-RELATED"/>
    <property type="match status" value="1"/>
</dbReference>